<keyword evidence="5" id="KW-0106">Calcium</keyword>
<name>A0ABM1VYW1_APLCA</name>
<dbReference type="InterPro" id="IPR022684">
    <property type="entry name" value="Calpain_cysteine_protease"/>
</dbReference>
<organism evidence="9 10">
    <name type="scientific">Aplysia californica</name>
    <name type="common">California sea hare</name>
    <dbReference type="NCBI Taxonomy" id="6500"/>
    <lineage>
        <taxon>Eukaryota</taxon>
        <taxon>Metazoa</taxon>
        <taxon>Spiralia</taxon>
        <taxon>Lophotrochozoa</taxon>
        <taxon>Mollusca</taxon>
        <taxon>Gastropoda</taxon>
        <taxon>Heterobranchia</taxon>
        <taxon>Euthyneura</taxon>
        <taxon>Tectipleura</taxon>
        <taxon>Aplysiida</taxon>
        <taxon>Aplysioidea</taxon>
        <taxon>Aplysiidae</taxon>
        <taxon>Aplysia</taxon>
    </lineage>
</organism>
<dbReference type="GeneID" id="101854598"/>
<dbReference type="SMART" id="SM00230">
    <property type="entry name" value="CysPc"/>
    <property type="match status" value="1"/>
</dbReference>
<dbReference type="CDD" id="cd00214">
    <property type="entry name" value="Calpain_III"/>
    <property type="match status" value="1"/>
</dbReference>
<feature type="domain" description="EF-hand" evidence="8">
    <location>
        <begin position="548"/>
        <end position="582"/>
    </location>
</feature>
<keyword evidence="2 6" id="KW-0645">Protease</keyword>
<gene>
    <name evidence="10" type="primary">LOC101854598</name>
</gene>
<dbReference type="InterPro" id="IPR036213">
    <property type="entry name" value="Calpain_III_sf"/>
</dbReference>
<dbReference type="PANTHER" id="PTHR10183:SF427">
    <property type="entry name" value="CALPAIN-9-LIKE ISOFORM X1"/>
    <property type="match status" value="1"/>
</dbReference>
<feature type="active site" evidence="6">
    <location>
        <position position="214"/>
    </location>
</feature>
<feature type="domain" description="Calpain catalytic" evidence="7">
    <location>
        <begin position="36"/>
        <end position="297"/>
    </location>
</feature>
<dbReference type="InterPro" id="IPR022682">
    <property type="entry name" value="Calpain_domain_III"/>
</dbReference>
<proteinExistence type="inferred from homology"/>
<evidence type="ECO:0000313" key="9">
    <source>
        <dbReference type="Proteomes" id="UP000694888"/>
    </source>
</evidence>
<dbReference type="SUPFAM" id="SSF54001">
    <property type="entry name" value="Cysteine proteinases"/>
    <property type="match status" value="1"/>
</dbReference>
<dbReference type="PRINTS" id="PR00704">
    <property type="entry name" value="CALPAIN"/>
</dbReference>
<keyword evidence="4 6" id="KW-0788">Thiol protease</keyword>
<dbReference type="Pfam" id="PF00648">
    <property type="entry name" value="Peptidase_C2"/>
    <property type="match status" value="1"/>
</dbReference>
<dbReference type="SMART" id="SM00720">
    <property type="entry name" value="calpain_III"/>
    <property type="match status" value="1"/>
</dbReference>
<evidence type="ECO:0000259" key="7">
    <source>
        <dbReference type="PROSITE" id="PS50203"/>
    </source>
</evidence>
<dbReference type="SUPFAM" id="SSF47473">
    <property type="entry name" value="EF-hand"/>
    <property type="match status" value="1"/>
</dbReference>
<evidence type="ECO:0000256" key="2">
    <source>
        <dbReference type="ARBA" id="ARBA00022670"/>
    </source>
</evidence>
<dbReference type="InterPro" id="IPR001300">
    <property type="entry name" value="Peptidase_C2_calpain_cat"/>
</dbReference>
<sequence length="582" mass="67377">MHTSLAYVFDTGMGNLPLAMADIANGHGQKPVFSKGISRFDVRQGNLGDCWFVAAVACLCSRQKYRPLFERVVDPDQSFQDDWYSGIFRFNFWRFGQWKQIIIDDLLPTVRGNLIYANSPQSNEFWPALLEKAYAKVHGSYEAIEGGLLLDSLTDLTGGLTESYMLHGPEADVPDDIVNLILKAIERQSIIGCNIMNSGRGIEALRANGLLEGHAYSLTSLRKVKHRQNQVTLVKVRNPHGDHKEWNGRWNERSQEWLQISPSEREQLVVSRPDGEFWMDFEDFKEQFDHVVICNLSPDSPVDFERKWFSVEHHGRWTRHFNAGGNPSSPTHWSNPQYILKLDDADDDYNNVCSLVIQLMQVDRRKIKRKGINSRLLYIGFNVYKYERGYSVPLGRDFFQTHWSVATSGHNQYRQCTKRLTLVPGEYVVVPSTWAAEEEGDFFLRLFFEKGNVAEYLDQTSEVPKILVPTPVPEWKEQEETFKKVFQKISGRNMEVNPFELMEALKEELRNEPLQQDVSIGTCKSFVNLMDVDRKDMLSFKEFQNLWHQLRIWKETFYKFDIDRSGSLDSRELRSALNDAVN</sequence>
<evidence type="ECO:0000313" key="10">
    <source>
        <dbReference type="RefSeq" id="XP_035827604.1"/>
    </source>
</evidence>
<dbReference type="InterPro" id="IPR018247">
    <property type="entry name" value="EF_Hand_1_Ca_BS"/>
</dbReference>
<dbReference type="InterPro" id="IPR011992">
    <property type="entry name" value="EF-hand-dom_pair"/>
</dbReference>
<dbReference type="InterPro" id="IPR038765">
    <property type="entry name" value="Papain-like_cys_pep_sf"/>
</dbReference>
<dbReference type="Gene3D" id="2.60.120.380">
    <property type="match status" value="1"/>
</dbReference>
<feature type="active site" evidence="6">
    <location>
        <position position="238"/>
    </location>
</feature>
<dbReference type="PROSITE" id="PS00139">
    <property type="entry name" value="THIOL_PROTEASE_CYS"/>
    <property type="match status" value="1"/>
</dbReference>
<dbReference type="PROSITE" id="PS50203">
    <property type="entry name" value="CALPAIN_CAT"/>
    <property type="match status" value="1"/>
</dbReference>
<dbReference type="CDD" id="cd00044">
    <property type="entry name" value="CysPc"/>
    <property type="match status" value="1"/>
</dbReference>
<dbReference type="InterPro" id="IPR002048">
    <property type="entry name" value="EF_hand_dom"/>
</dbReference>
<feature type="active site" evidence="6">
    <location>
        <position position="50"/>
    </location>
</feature>
<keyword evidence="9" id="KW-1185">Reference proteome</keyword>
<dbReference type="PANTHER" id="PTHR10183">
    <property type="entry name" value="CALPAIN"/>
    <property type="match status" value="1"/>
</dbReference>
<dbReference type="InterPro" id="IPR022683">
    <property type="entry name" value="Calpain_III"/>
</dbReference>
<dbReference type="PROSITE" id="PS00018">
    <property type="entry name" value="EF_HAND_1"/>
    <property type="match status" value="1"/>
</dbReference>
<dbReference type="InterPro" id="IPR000169">
    <property type="entry name" value="Pept_cys_AS"/>
</dbReference>
<accession>A0ABM1VYW1</accession>
<evidence type="ECO:0000256" key="5">
    <source>
        <dbReference type="ARBA" id="ARBA00022837"/>
    </source>
</evidence>
<comment type="similarity">
    <text evidence="1">Belongs to the peptidase C2 family.</text>
</comment>
<evidence type="ECO:0000256" key="3">
    <source>
        <dbReference type="ARBA" id="ARBA00022801"/>
    </source>
</evidence>
<reference evidence="10" key="1">
    <citation type="submission" date="2025-08" db="UniProtKB">
        <authorList>
            <consortium name="RefSeq"/>
        </authorList>
    </citation>
    <scope>IDENTIFICATION</scope>
</reference>
<keyword evidence="3 6" id="KW-0378">Hydrolase</keyword>
<evidence type="ECO:0000259" key="8">
    <source>
        <dbReference type="PROSITE" id="PS50222"/>
    </source>
</evidence>
<dbReference type="Proteomes" id="UP000694888">
    <property type="component" value="Unplaced"/>
</dbReference>
<protein>
    <submittedName>
        <fullName evidence="10">Calpain-A</fullName>
    </submittedName>
</protein>
<dbReference type="InterPro" id="IPR033883">
    <property type="entry name" value="C2_III"/>
</dbReference>
<evidence type="ECO:0000256" key="6">
    <source>
        <dbReference type="PROSITE-ProRule" id="PRU00239"/>
    </source>
</evidence>
<evidence type="ECO:0000256" key="4">
    <source>
        <dbReference type="ARBA" id="ARBA00022807"/>
    </source>
</evidence>
<evidence type="ECO:0000256" key="1">
    <source>
        <dbReference type="ARBA" id="ARBA00007623"/>
    </source>
</evidence>
<dbReference type="SUPFAM" id="SSF49758">
    <property type="entry name" value="Calpain large subunit, middle domain (domain III)"/>
    <property type="match status" value="1"/>
</dbReference>
<dbReference type="PROSITE" id="PS50222">
    <property type="entry name" value="EF_HAND_2"/>
    <property type="match status" value="1"/>
</dbReference>
<dbReference type="Gene3D" id="1.10.238.10">
    <property type="entry name" value="EF-hand"/>
    <property type="match status" value="1"/>
</dbReference>
<dbReference type="RefSeq" id="XP_035827604.1">
    <property type="nucleotide sequence ID" value="XM_035971711.1"/>
</dbReference>
<dbReference type="Gene3D" id="3.90.70.10">
    <property type="entry name" value="Cysteine proteinases"/>
    <property type="match status" value="1"/>
</dbReference>
<dbReference type="Pfam" id="PF01067">
    <property type="entry name" value="Calpain_III"/>
    <property type="match status" value="1"/>
</dbReference>